<feature type="region of interest" description="Disordered" evidence="1">
    <location>
        <begin position="79"/>
        <end position="108"/>
    </location>
</feature>
<keyword evidence="3" id="KW-1185">Reference proteome</keyword>
<reference evidence="3" key="1">
    <citation type="submission" date="2016-06" db="EMBL/GenBank/DDBJ databases">
        <title>Parallel loss of symbiosis genes in relatives of nitrogen-fixing non-legume Parasponia.</title>
        <authorList>
            <person name="Van Velzen R."/>
            <person name="Holmer R."/>
            <person name="Bu F."/>
            <person name="Rutten L."/>
            <person name="Van Zeijl A."/>
            <person name="Liu W."/>
            <person name="Santuari L."/>
            <person name="Cao Q."/>
            <person name="Sharma T."/>
            <person name="Shen D."/>
            <person name="Roswanjaya Y."/>
            <person name="Wardhani T."/>
            <person name="Kalhor M.S."/>
            <person name="Jansen J."/>
            <person name="Van den Hoogen J."/>
            <person name="Gungor B."/>
            <person name="Hartog M."/>
            <person name="Hontelez J."/>
            <person name="Verver J."/>
            <person name="Yang W.-C."/>
            <person name="Schijlen E."/>
            <person name="Repin R."/>
            <person name="Schilthuizen M."/>
            <person name="Schranz E."/>
            <person name="Heidstra R."/>
            <person name="Miyata K."/>
            <person name="Fedorova E."/>
            <person name="Kohlen W."/>
            <person name="Bisseling T."/>
            <person name="Smit S."/>
            <person name="Geurts R."/>
        </authorList>
    </citation>
    <scope>NUCLEOTIDE SEQUENCE [LARGE SCALE GENOMIC DNA]</scope>
    <source>
        <strain evidence="3">cv. RG33-2</strain>
    </source>
</reference>
<dbReference type="Proteomes" id="UP000237000">
    <property type="component" value="Unassembled WGS sequence"/>
</dbReference>
<dbReference type="OrthoDB" id="10333588at2759"/>
<sequence>MMQYIKSLAINFKTHKTKAGREKIHANENHLVPIDQPTTYSSILHRTHQRAEHKHQEKMKKPYIYIYITNQYPECFTTFPRLSKQPNKTKQGKTKPNSKEKTHQATLG</sequence>
<evidence type="ECO:0000313" key="2">
    <source>
        <dbReference type="EMBL" id="PON98927.1"/>
    </source>
</evidence>
<dbReference type="AlphaFoldDB" id="A0A2P5FMA3"/>
<gene>
    <name evidence="2" type="ORF">TorRG33x02_051640</name>
</gene>
<protein>
    <submittedName>
        <fullName evidence="2">Uncharacterized protein</fullName>
    </submittedName>
</protein>
<comment type="caution">
    <text evidence="2">The sequence shown here is derived from an EMBL/GenBank/DDBJ whole genome shotgun (WGS) entry which is preliminary data.</text>
</comment>
<accession>A0A2P5FMA3</accession>
<dbReference type="InParanoid" id="A0A2P5FMA3"/>
<evidence type="ECO:0000256" key="1">
    <source>
        <dbReference type="SAM" id="MobiDB-lite"/>
    </source>
</evidence>
<name>A0A2P5FMA3_TREOI</name>
<dbReference type="EMBL" id="JXTC01000021">
    <property type="protein sequence ID" value="PON98927.1"/>
    <property type="molecule type" value="Genomic_DNA"/>
</dbReference>
<evidence type="ECO:0000313" key="3">
    <source>
        <dbReference type="Proteomes" id="UP000237000"/>
    </source>
</evidence>
<feature type="compositionally biased region" description="Basic and acidic residues" evidence="1">
    <location>
        <begin position="97"/>
        <end position="108"/>
    </location>
</feature>
<organism evidence="2 3">
    <name type="scientific">Trema orientale</name>
    <name type="common">Charcoal tree</name>
    <name type="synonym">Celtis orientalis</name>
    <dbReference type="NCBI Taxonomy" id="63057"/>
    <lineage>
        <taxon>Eukaryota</taxon>
        <taxon>Viridiplantae</taxon>
        <taxon>Streptophyta</taxon>
        <taxon>Embryophyta</taxon>
        <taxon>Tracheophyta</taxon>
        <taxon>Spermatophyta</taxon>
        <taxon>Magnoliopsida</taxon>
        <taxon>eudicotyledons</taxon>
        <taxon>Gunneridae</taxon>
        <taxon>Pentapetalae</taxon>
        <taxon>rosids</taxon>
        <taxon>fabids</taxon>
        <taxon>Rosales</taxon>
        <taxon>Cannabaceae</taxon>
        <taxon>Trema</taxon>
    </lineage>
</organism>
<proteinExistence type="predicted"/>